<comment type="caution">
    <text evidence="1">The sequence shown here is derived from an EMBL/GenBank/DDBJ whole genome shotgun (WGS) entry which is preliminary data.</text>
</comment>
<name>A0ABP7ZPE2_9SPHI</name>
<proteinExistence type="predicted"/>
<sequence>MKVSYLALFLFLIAHKVIGQTKVDSIPFVAYWQNGDSYNFKVTKLKQQWQDDKLIKNDSATFQANFTVLDSSETGYRIKWAYDIDWSKFSFADSSTSELIKNIAKDMVMEATYKTDEVGQYRGLENFEEIKNKMLNIFDKISEHFEKSGKMPPEQSKKMNQALLKLFSSKELIEQMVAEDILLFHSPFGIIYPVRDTLLYTGEMQNPFGNTPIPARISMFTDDLDLDNSFCVISQITTINPTDAKKYLLALLPQLGIPANEIKKMAQTSTLDISDKKHFEYWYNPGVPYFIEASKQAILHLGEEKLKRIDITRIQYND</sequence>
<accession>A0ABP7ZPE2</accession>
<protein>
    <submittedName>
        <fullName evidence="1">Uncharacterized protein</fullName>
    </submittedName>
</protein>
<keyword evidence="2" id="KW-1185">Reference proteome</keyword>
<dbReference type="RefSeq" id="WP_346083477.1">
    <property type="nucleotide sequence ID" value="NZ_BAAAZK010000002.1"/>
</dbReference>
<dbReference type="EMBL" id="BAAAZK010000002">
    <property type="protein sequence ID" value="GAA4167233.1"/>
    <property type="molecule type" value="Genomic_DNA"/>
</dbReference>
<organism evidence="1 2">
    <name type="scientific">Sphingobacterium ginsenosidimutans</name>
    <dbReference type="NCBI Taxonomy" id="687845"/>
    <lineage>
        <taxon>Bacteria</taxon>
        <taxon>Pseudomonadati</taxon>
        <taxon>Bacteroidota</taxon>
        <taxon>Sphingobacteriia</taxon>
        <taxon>Sphingobacteriales</taxon>
        <taxon>Sphingobacteriaceae</taxon>
        <taxon>Sphingobacterium</taxon>
    </lineage>
</organism>
<reference evidence="2" key="1">
    <citation type="journal article" date="2019" name="Int. J. Syst. Evol. Microbiol.">
        <title>The Global Catalogue of Microorganisms (GCM) 10K type strain sequencing project: providing services to taxonomists for standard genome sequencing and annotation.</title>
        <authorList>
            <consortium name="The Broad Institute Genomics Platform"/>
            <consortium name="The Broad Institute Genome Sequencing Center for Infectious Disease"/>
            <person name="Wu L."/>
            <person name="Ma J."/>
        </authorList>
    </citation>
    <scope>NUCLEOTIDE SEQUENCE [LARGE SCALE GENOMIC DNA]</scope>
    <source>
        <strain evidence="2">JCM 16722</strain>
    </source>
</reference>
<gene>
    <name evidence="1" type="ORF">GCM10022218_00200</name>
</gene>
<dbReference type="Proteomes" id="UP001500167">
    <property type="component" value="Unassembled WGS sequence"/>
</dbReference>
<evidence type="ECO:0000313" key="1">
    <source>
        <dbReference type="EMBL" id="GAA4167233.1"/>
    </source>
</evidence>
<evidence type="ECO:0000313" key="2">
    <source>
        <dbReference type="Proteomes" id="UP001500167"/>
    </source>
</evidence>